<keyword evidence="1" id="KW-1133">Transmembrane helix</keyword>
<dbReference type="HOGENOM" id="CLU_1381994_0_0_0"/>
<keyword evidence="1" id="KW-0472">Membrane</keyword>
<keyword evidence="3" id="KW-1185">Reference proteome</keyword>
<dbReference type="AlphaFoldDB" id="B0VJ46"/>
<dbReference type="RefSeq" id="WP_015425105.1">
    <property type="nucleotide sequence ID" value="NC_020449.1"/>
</dbReference>
<dbReference type="STRING" id="459349.CLOAM1395"/>
<organism evidence="2 3">
    <name type="scientific">Cloacimonas acidaminovorans (strain Evry)</name>
    <dbReference type="NCBI Taxonomy" id="459349"/>
    <lineage>
        <taxon>Bacteria</taxon>
        <taxon>Pseudomonadati</taxon>
        <taxon>Candidatus Cloacimonadota</taxon>
        <taxon>Candidatus Cloacimonadia</taxon>
        <taxon>Candidatus Cloacimonadales</taxon>
        <taxon>Candidatus Cloacimonadaceae</taxon>
        <taxon>Candidatus Cloacimonas</taxon>
    </lineage>
</organism>
<protein>
    <recommendedName>
        <fullName evidence="4">Fimbrial assembly protein (PilN)</fullName>
    </recommendedName>
</protein>
<name>B0VJ46_CLOAI</name>
<feature type="transmembrane region" description="Helical" evidence="1">
    <location>
        <begin position="28"/>
        <end position="49"/>
    </location>
</feature>
<dbReference type="KEGG" id="caci:CLOAM1395"/>
<evidence type="ECO:0000256" key="1">
    <source>
        <dbReference type="SAM" id="Phobius"/>
    </source>
</evidence>
<reference evidence="2 3" key="1">
    <citation type="journal article" date="2008" name="J. Bacteriol.">
        <title>'Candidatus Cloacamonas acidaminovorans': genome sequence reconstruction provides a first glimpse of a new bacterial division.</title>
        <authorList>
            <person name="Pelletier E."/>
            <person name="Kreimeyer A."/>
            <person name="Bocs S."/>
            <person name="Rouy Z."/>
            <person name="Gyapay G."/>
            <person name="Chouari R."/>
            <person name="Riviere D."/>
            <person name="Ganesan A."/>
            <person name="Daegelen P."/>
            <person name="Sghir A."/>
            <person name="Cohen G.N."/>
            <person name="Medigue C."/>
            <person name="Weissenbach J."/>
            <person name="Le Paslier D."/>
        </authorList>
    </citation>
    <scope>NUCLEOTIDE SEQUENCE [LARGE SCALE GENOMIC DNA]</scope>
    <source>
        <strain evidence="3">Evry</strain>
    </source>
</reference>
<dbReference type="EMBL" id="CU466930">
    <property type="protein sequence ID" value="CAO81247.1"/>
    <property type="molecule type" value="Genomic_DNA"/>
</dbReference>
<proteinExistence type="predicted"/>
<dbReference type="OrthoDB" id="5296173at2"/>
<keyword evidence="1" id="KW-0812">Transmembrane</keyword>
<gene>
    <name evidence="2" type="ordered locus">CLOAM1395</name>
</gene>
<evidence type="ECO:0000313" key="3">
    <source>
        <dbReference type="Proteomes" id="UP000002019"/>
    </source>
</evidence>
<evidence type="ECO:0008006" key="4">
    <source>
        <dbReference type="Google" id="ProtNLM"/>
    </source>
</evidence>
<evidence type="ECO:0000313" key="2">
    <source>
        <dbReference type="EMBL" id="CAO81247.1"/>
    </source>
</evidence>
<sequence length="197" mass="22953">MEPTFYFKINLNKYGEMRLQAEREKKQFINAVIIFVVGLVILIAAWIYINGMINTRVENRQRYLNELQKELASYETSEDYLSSKDLDKLAETFNNRIFWAKKMVALSNEIDEKLAVRKFTYNNGVLTLNGITEVDKNVKELDLIQSFIDRLKANEEISNDFPRIKSGFITRQIIKDTAILEFVIECYSKEASEGGIR</sequence>
<dbReference type="Proteomes" id="UP000002019">
    <property type="component" value="Chromosome"/>
</dbReference>
<accession>B0VJ46</accession>